<evidence type="ECO:0000313" key="2">
    <source>
        <dbReference type="Proteomes" id="UP000356253"/>
    </source>
</evidence>
<name>A0AC61Y5W1_9FLAO</name>
<gene>
    <name evidence="1" type="ORF">FVB9532_01086</name>
</gene>
<comment type="caution">
    <text evidence="1">The sequence shown here is derived from an EMBL/GenBank/DDBJ whole genome shotgun (WGS) entry which is preliminary data.</text>
</comment>
<protein>
    <submittedName>
        <fullName evidence="1">Uncharacterized protein</fullName>
    </submittedName>
</protein>
<organism evidence="1 2">
    <name type="scientific">Mesonia oceanica</name>
    <dbReference type="NCBI Taxonomy" id="2687242"/>
    <lineage>
        <taxon>Bacteria</taxon>
        <taxon>Pseudomonadati</taxon>
        <taxon>Bacteroidota</taxon>
        <taxon>Flavobacteriia</taxon>
        <taxon>Flavobacteriales</taxon>
        <taxon>Flavobacteriaceae</taxon>
        <taxon>Mesonia</taxon>
    </lineage>
</organism>
<reference evidence="1" key="1">
    <citation type="submission" date="2019-09" db="EMBL/GenBank/DDBJ databases">
        <authorList>
            <person name="Rodrigo-Torres L."/>
            <person name="Arahal R. D."/>
            <person name="Lucena T."/>
        </authorList>
    </citation>
    <scope>NUCLEOTIDE SEQUENCE</scope>
    <source>
        <strain evidence="1">ISS653</strain>
    </source>
</reference>
<accession>A0AC61Y5W1</accession>
<evidence type="ECO:0000313" key="1">
    <source>
        <dbReference type="EMBL" id="VVU99825.1"/>
    </source>
</evidence>
<keyword evidence="2" id="KW-1185">Reference proteome</keyword>
<proteinExistence type="predicted"/>
<dbReference type="EMBL" id="CABVMM010000003">
    <property type="protein sequence ID" value="VVU99825.1"/>
    <property type="molecule type" value="Genomic_DNA"/>
</dbReference>
<sequence>MKKLGIALWIMIMLCLSCSESDDATVEDNNNIDYAQEMRDLVMQISISAKTENANFLIIPQNGIEIITENQMASGVLNQPYLNAIDGVGQEDLNYGYDDINEQTPAGVNEELNEFLQLLKAANKEILVTDYCFTQSKVNDAYQRNLQHNYIPFIAPDRELNTIPALLEELPGENANEINSFSEVKNFLYLLNTENFSSKANFIQQIQQTNYDLLITDLFFQGDLEFSNEEINQLKVKANGGKRLVVAYFSIGEAEDYRYYWKESWNNNLPDFIEAENPDWEGNFKVNYWDAGWQEILYGNENAYLSKILNAGFDGTYLDIIDAYQYFQE</sequence>
<dbReference type="Proteomes" id="UP000356253">
    <property type="component" value="Unassembled WGS sequence"/>
</dbReference>